<evidence type="ECO:0000313" key="2">
    <source>
        <dbReference type="EMBL" id="KEY66203.1"/>
    </source>
</evidence>
<gene>
    <name evidence="2" type="ORF">S7711_07660</name>
</gene>
<feature type="region of interest" description="Disordered" evidence="1">
    <location>
        <begin position="1"/>
        <end position="69"/>
    </location>
</feature>
<evidence type="ECO:0000313" key="3">
    <source>
        <dbReference type="Proteomes" id="UP000028045"/>
    </source>
</evidence>
<accession>A0A084ALM4</accession>
<evidence type="ECO:0000256" key="1">
    <source>
        <dbReference type="SAM" id="MobiDB-lite"/>
    </source>
</evidence>
<sequence>MPARDNYSSISIPMSPPPPQDLSTYSRFIHDHTKQQMKAFGPNSPGKSSHSSSMSSTGMSNGASATAYV</sequence>
<organism evidence="2 3">
    <name type="scientific">Stachybotrys chartarum (strain CBS 109288 / IBT 7711)</name>
    <name type="common">Toxic black mold</name>
    <name type="synonym">Stilbospora chartarum</name>
    <dbReference type="NCBI Taxonomy" id="1280523"/>
    <lineage>
        <taxon>Eukaryota</taxon>
        <taxon>Fungi</taxon>
        <taxon>Dikarya</taxon>
        <taxon>Ascomycota</taxon>
        <taxon>Pezizomycotina</taxon>
        <taxon>Sordariomycetes</taxon>
        <taxon>Hypocreomycetidae</taxon>
        <taxon>Hypocreales</taxon>
        <taxon>Stachybotryaceae</taxon>
        <taxon>Stachybotrys</taxon>
    </lineage>
</organism>
<dbReference type="AlphaFoldDB" id="A0A084ALM4"/>
<reference evidence="2 3" key="1">
    <citation type="journal article" date="2014" name="BMC Genomics">
        <title>Comparative genome sequencing reveals chemotype-specific gene clusters in the toxigenic black mold Stachybotrys.</title>
        <authorList>
            <person name="Semeiks J."/>
            <person name="Borek D."/>
            <person name="Otwinowski Z."/>
            <person name="Grishin N.V."/>
        </authorList>
    </citation>
    <scope>NUCLEOTIDE SEQUENCE [LARGE SCALE GENOMIC DNA]</scope>
    <source>
        <strain evidence="3">CBS 109288 / IBT 7711</strain>
    </source>
</reference>
<protein>
    <submittedName>
        <fullName evidence="2">Uncharacterized protein</fullName>
    </submittedName>
</protein>
<proteinExistence type="predicted"/>
<dbReference type="HOGENOM" id="CLU_200654_0_0_1"/>
<dbReference type="EMBL" id="KL648668">
    <property type="protein sequence ID" value="KEY66203.1"/>
    <property type="molecule type" value="Genomic_DNA"/>
</dbReference>
<dbReference type="Proteomes" id="UP000028045">
    <property type="component" value="Unassembled WGS sequence"/>
</dbReference>
<feature type="compositionally biased region" description="Low complexity" evidence="1">
    <location>
        <begin position="41"/>
        <end position="69"/>
    </location>
</feature>
<keyword evidence="3" id="KW-1185">Reference proteome</keyword>
<name>A0A084ALM4_STACB</name>